<evidence type="ECO:0000259" key="8">
    <source>
        <dbReference type="PROSITE" id="PS50111"/>
    </source>
</evidence>
<keyword evidence="7" id="KW-0812">Transmembrane</keyword>
<comment type="subcellular location">
    <subcellularLocation>
        <location evidence="1">Membrane</location>
    </subcellularLocation>
</comment>
<dbReference type="InterPro" id="IPR003660">
    <property type="entry name" value="HAMP_dom"/>
</dbReference>
<keyword evidence="4" id="KW-0807">Transducer</keyword>
<keyword evidence="5" id="KW-0175">Coiled coil</keyword>
<evidence type="ECO:0000256" key="2">
    <source>
        <dbReference type="ARBA" id="ARBA00022500"/>
    </source>
</evidence>
<dbReference type="CDD" id="cd06225">
    <property type="entry name" value="HAMP"/>
    <property type="match status" value="1"/>
</dbReference>
<gene>
    <name evidence="10" type="ORF">J1C48_16855</name>
</gene>
<feature type="region of interest" description="Disordered" evidence="6">
    <location>
        <begin position="589"/>
        <end position="631"/>
    </location>
</feature>
<feature type="compositionally biased region" description="Polar residues" evidence="6">
    <location>
        <begin position="611"/>
        <end position="620"/>
    </location>
</feature>
<evidence type="ECO:0000256" key="1">
    <source>
        <dbReference type="ARBA" id="ARBA00004370"/>
    </source>
</evidence>
<evidence type="ECO:0000256" key="5">
    <source>
        <dbReference type="SAM" id="Coils"/>
    </source>
</evidence>
<name>A0A939JXM9_9HYPH</name>
<dbReference type="SUPFAM" id="SSF158472">
    <property type="entry name" value="HAMP domain-like"/>
    <property type="match status" value="1"/>
</dbReference>
<dbReference type="Pfam" id="PF05227">
    <property type="entry name" value="CHASE3"/>
    <property type="match status" value="1"/>
</dbReference>
<dbReference type="PROSITE" id="PS50111">
    <property type="entry name" value="CHEMOTAXIS_TRANSDUC_2"/>
    <property type="match status" value="1"/>
</dbReference>
<evidence type="ECO:0000313" key="10">
    <source>
        <dbReference type="EMBL" id="MBO0664252.1"/>
    </source>
</evidence>
<dbReference type="Pfam" id="PF00015">
    <property type="entry name" value="MCPsignal"/>
    <property type="match status" value="1"/>
</dbReference>
<dbReference type="Proteomes" id="UP000664122">
    <property type="component" value="Unassembled WGS sequence"/>
</dbReference>
<feature type="coiled-coil region" evidence="5">
    <location>
        <begin position="243"/>
        <end position="287"/>
    </location>
</feature>
<evidence type="ECO:0000256" key="6">
    <source>
        <dbReference type="SAM" id="MobiDB-lite"/>
    </source>
</evidence>
<dbReference type="AlphaFoldDB" id="A0A939JXM9"/>
<dbReference type="FunFam" id="1.10.287.950:FF:000001">
    <property type="entry name" value="Methyl-accepting chemotaxis sensory transducer"/>
    <property type="match status" value="1"/>
</dbReference>
<feature type="domain" description="HAMP" evidence="9">
    <location>
        <begin position="298"/>
        <end position="339"/>
    </location>
</feature>
<feature type="transmembrane region" description="Helical" evidence="7">
    <location>
        <begin position="185"/>
        <end position="205"/>
    </location>
</feature>
<dbReference type="Pfam" id="PF00672">
    <property type="entry name" value="HAMP"/>
    <property type="match status" value="1"/>
</dbReference>
<feature type="transmembrane region" description="Helical" evidence="7">
    <location>
        <begin position="12"/>
        <end position="31"/>
    </location>
</feature>
<dbReference type="PROSITE" id="PS50885">
    <property type="entry name" value="HAMP"/>
    <property type="match status" value="2"/>
</dbReference>
<reference evidence="10" key="1">
    <citation type="submission" date="2021-03" db="EMBL/GenBank/DDBJ databases">
        <title>Whole genome sequence of Jiella sp. CQZ9-1.</title>
        <authorList>
            <person name="Tuo L."/>
        </authorList>
    </citation>
    <scope>NUCLEOTIDE SEQUENCE</scope>
    <source>
        <strain evidence="10">CQZ9-1</strain>
    </source>
</reference>
<dbReference type="PANTHER" id="PTHR43531:SF11">
    <property type="entry name" value="METHYL-ACCEPTING CHEMOTAXIS PROTEIN 3"/>
    <property type="match status" value="1"/>
</dbReference>
<dbReference type="InterPro" id="IPR004089">
    <property type="entry name" value="MCPsignal_dom"/>
</dbReference>
<dbReference type="EMBL" id="JAFMPP010000018">
    <property type="protein sequence ID" value="MBO0664252.1"/>
    <property type="molecule type" value="Genomic_DNA"/>
</dbReference>
<dbReference type="InterPro" id="IPR051310">
    <property type="entry name" value="MCP_chemotaxis"/>
</dbReference>
<dbReference type="RefSeq" id="WP_207259165.1">
    <property type="nucleotide sequence ID" value="NZ_JAFMPP010000018.1"/>
</dbReference>
<feature type="domain" description="HAMP" evidence="9">
    <location>
        <begin position="206"/>
        <end position="259"/>
    </location>
</feature>
<keyword evidence="7" id="KW-0472">Membrane</keyword>
<dbReference type="PROSITE" id="PS50096">
    <property type="entry name" value="IQ"/>
    <property type="match status" value="1"/>
</dbReference>
<dbReference type="Gene3D" id="6.10.340.10">
    <property type="match status" value="1"/>
</dbReference>
<evidence type="ECO:0000313" key="11">
    <source>
        <dbReference type="Proteomes" id="UP000664122"/>
    </source>
</evidence>
<dbReference type="SMART" id="SM00304">
    <property type="entry name" value="HAMP"/>
    <property type="match status" value="3"/>
</dbReference>
<comment type="caution">
    <text evidence="10">The sequence shown here is derived from an EMBL/GenBank/DDBJ whole genome shotgun (WGS) entry which is preliminary data.</text>
</comment>
<feature type="domain" description="Methyl-accepting transducer" evidence="8">
    <location>
        <begin position="344"/>
        <end position="573"/>
    </location>
</feature>
<dbReference type="PANTHER" id="PTHR43531">
    <property type="entry name" value="PROTEIN ICFG"/>
    <property type="match status" value="1"/>
</dbReference>
<evidence type="ECO:0000256" key="7">
    <source>
        <dbReference type="SAM" id="Phobius"/>
    </source>
</evidence>
<keyword evidence="2" id="KW-0145">Chemotaxis</keyword>
<dbReference type="SMART" id="SM00283">
    <property type="entry name" value="MA"/>
    <property type="match status" value="1"/>
</dbReference>
<organism evidence="10 11">
    <name type="scientific">Jiella flava</name>
    <dbReference type="NCBI Taxonomy" id="2816857"/>
    <lineage>
        <taxon>Bacteria</taxon>
        <taxon>Pseudomonadati</taxon>
        <taxon>Pseudomonadota</taxon>
        <taxon>Alphaproteobacteria</taxon>
        <taxon>Hyphomicrobiales</taxon>
        <taxon>Aurantimonadaceae</taxon>
        <taxon>Jiella</taxon>
    </lineage>
</organism>
<evidence type="ECO:0000259" key="9">
    <source>
        <dbReference type="PROSITE" id="PS50885"/>
    </source>
</evidence>
<dbReference type="GO" id="GO:0004888">
    <property type="term" value="F:transmembrane signaling receptor activity"/>
    <property type="evidence" value="ECO:0007669"/>
    <property type="project" value="TreeGrafter"/>
</dbReference>
<dbReference type="InterPro" id="IPR007891">
    <property type="entry name" value="CHASE3"/>
</dbReference>
<dbReference type="CDD" id="cd11386">
    <property type="entry name" value="MCP_signal"/>
    <property type="match status" value="1"/>
</dbReference>
<comment type="similarity">
    <text evidence="3">Belongs to the methyl-accepting chemotaxis (MCP) protein family.</text>
</comment>
<proteinExistence type="inferred from homology"/>
<protein>
    <submittedName>
        <fullName evidence="10">CHASE3 domain-containing protein</fullName>
    </submittedName>
</protein>
<evidence type="ECO:0000256" key="3">
    <source>
        <dbReference type="ARBA" id="ARBA00029447"/>
    </source>
</evidence>
<keyword evidence="11" id="KW-1185">Reference proteome</keyword>
<dbReference type="SUPFAM" id="SSF58104">
    <property type="entry name" value="Methyl-accepting chemotaxis protein (MCP) signaling domain"/>
    <property type="match status" value="1"/>
</dbReference>
<evidence type="ECO:0000256" key="4">
    <source>
        <dbReference type="PROSITE-ProRule" id="PRU00284"/>
    </source>
</evidence>
<dbReference type="Gene3D" id="1.10.287.950">
    <property type="entry name" value="Methyl-accepting chemotaxis protein"/>
    <property type="match status" value="1"/>
</dbReference>
<dbReference type="GO" id="GO:0005886">
    <property type="term" value="C:plasma membrane"/>
    <property type="evidence" value="ECO:0007669"/>
    <property type="project" value="TreeGrafter"/>
</dbReference>
<sequence>MSFANFKISTKLAIAFAVIILVSTISSLFVYRSLDRISRAADANSHSQDVSNFASDMLDGMIDQQSSLRGYLARGKDRYVDEYNAAKQRFIKAANKFREATLLDDQRAAVDQVVADVQNWQTNSAERQIEFARNPATREQAIALGGSITLDTPRALIDKIQDRQAAIIAERTQNRLDADANARTIMIIGGILAASAAVGFGLVLLRSIATPVRAMTDAMVRLAKGDKSVEVPAMGRGDEIGSMANAVLRFKEAAVEQERLEAEATANRREQESLRTRQAEIDNAKAEDLRSFVHMVDAGFAALSEGDLTVRMDTPVAAEFEPIRARFNDSVEKLEEAVGSVVAGIGAINTGLAEIRTASTDLAQRTEQQAASLEETVAALGEVAAGVNQTAEGAGEARNTAEKAGQNAQRGGKVVADAVAAMAEIEKSSEQINQIISVIDEIAFQTNLLALNAGVEAARAGEAGKGFAVVAQEVRALAQRSAEAAKEIKGLISTSSDQVGNGVDLVRASGRALEEIVAQVTDMGQVIAQIAASTKQQSVGLQEVSTAADNMDKVTQTNAAMVEQTTAAARTMSDETEALAKRVAMFRTRASKQQTSAAPKTGRAAGPVVQMRQTGNTQTKARAEAESWAEF</sequence>
<dbReference type="GO" id="GO:0006935">
    <property type="term" value="P:chemotaxis"/>
    <property type="evidence" value="ECO:0007669"/>
    <property type="project" value="UniProtKB-KW"/>
</dbReference>
<dbReference type="GO" id="GO:0007165">
    <property type="term" value="P:signal transduction"/>
    <property type="evidence" value="ECO:0007669"/>
    <property type="project" value="UniProtKB-KW"/>
</dbReference>
<accession>A0A939JXM9</accession>
<keyword evidence="7" id="KW-1133">Transmembrane helix</keyword>